<comment type="caution">
    <text evidence="1">The sequence shown here is derived from an EMBL/GenBank/DDBJ whole genome shotgun (WGS) entry which is preliminary data.</text>
</comment>
<dbReference type="Proteomes" id="UP000010523">
    <property type="component" value="Unassembled WGS sequence"/>
</dbReference>
<evidence type="ECO:0000313" key="2">
    <source>
        <dbReference type="Proteomes" id="UP000010523"/>
    </source>
</evidence>
<sequence length="112" mass="12533">MIVAAVYTMKSKFVHHADCWLQTQSGSKSKNIMKKISKDGIGFSIAFLHLLRNGKINSPVHMILEMIESDILACKVYNKIAQQLLQNELLPPNGGSFFSFQKSKFLSCVSIV</sequence>
<evidence type="ECO:0000313" key="1">
    <source>
        <dbReference type="EMBL" id="EIJ78608.1"/>
    </source>
</evidence>
<name>I3DWI7_BACMT</name>
<keyword evidence="2" id="KW-1185">Reference proteome</keyword>
<gene>
    <name evidence="1" type="ORF">PB1_13659</name>
</gene>
<accession>I3DWI7</accession>
<protein>
    <submittedName>
        <fullName evidence="1">Uncharacterized protein</fullName>
    </submittedName>
</protein>
<dbReference type="EMBL" id="AFEU01000003">
    <property type="protein sequence ID" value="EIJ78608.1"/>
    <property type="molecule type" value="Genomic_DNA"/>
</dbReference>
<dbReference type="PATRIC" id="fig|997296.3.peg.2884"/>
<dbReference type="STRING" id="997296.PB1_13659"/>
<dbReference type="AlphaFoldDB" id="I3DWI7"/>
<reference evidence="1 2" key="1">
    <citation type="journal article" date="2012" name="Appl. Environ. Microbiol.">
        <title>Genome Sequence of Thermotolerant Bacillus methanolicus: Features and Regulation Related to Methylotrophy and Production of L-Lysine and L-Glutamate from Methanol.</title>
        <authorList>
            <person name="Heggeset T.M."/>
            <person name="Krog A."/>
            <person name="Balzer S."/>
            <person name="Wentzel A."/>
            <person name="Ellingsen T.E."/>
            <person name="Brautaset T."/>
        </authorList>
    </citation>
    <scope>NUCLEOTIDE SEQUENCE [LARGE SCALE GENOMIC DNA]</scope>
    <source>
        <strain evidence="1 2">PB1</strain>
    </source>
</reference>
<organism evidence="1 2">
    <name type="scientific">Bacillus methanolicus PB1</name>
    <dbReference type="NCBI Taxonomy" id="997296"/>
    <lineage>
        <taxon>Bacteria</taxon>
        <taxon>Bacillati</taxon>
        <taxon>Bacillota</taxon>
        <taxon>Bacilli</taxon>
        <taxon>Bacillales</taxon>
        <taxon>Bacillaceae</taxon>
        <taxon>Bacillus</taxon>
    </lineage>
</organism>
<proteinExistence type="predicted"/>